<dbReference type="RefSeq" id="WP_099106896.1">
    <property type="nucleotide sequence ID" value="NZ_JAATJF010000002.1"/>
</dbReference>
<proteinExistence type="predicted"/>
<evidence type="ECO:0008006" key="3">
    <source>
        <dbReference type="Google" id="ProtNLM"/>
    </source>
</evidence>
<dbReference type="InterPro" id="IPR011466">
    <property type="entry name" value="DUF1572"/>
</dbReference>
<dbReference type="Gene3D" id="1.20.120.450">
    <property type="entry name" value="dinb family like domain"/>
    <property type="match status" value="1"/>
</dbReference>
<dbReference type="OrthoDB" id="68731at2"/>
<sequence>MDLSTHLLDSYRSRFAYYRQLGQAAMAQLSFPELQRDDAARSNSIAVIVKHLAGNMRSRWTDFLHTDGEKPWRQRDTEFVDDFRDRDALQAAWDEGWRVLETALAELRPELLGEVVYIRNEGHTVIEALNRQLAHYSYHVGQIVLLAKQIRGTDWRSLSIPRGESERYNVERFGRDAEDGSTE</sequence>
<keyword evidence="2" id="KW-1185">Reference proteome</keyword>
<gene>
    <name evidence="1" type="ORF">CGL56_12445</name>
</gene>
<comment type="caution">
    <text evidence="1">The sequence shown here is derived from an EMBL/GenBank/DDBJ whole genome shotgun (WGS) entry which is preliminary data.</text>
</comment>
<protein>
    <recommendedName>
        <fullName evidence="3">DUF1572 domain-containing protein</fullName>
    </recommendedName>
</protein>
<organism evidence="1 2">
    <name type="scientific">Neolewinella marina</name>
    <dbReference type="NCBI Taxonomy" id="438751"/>
    <lineage>
        <taxon>Bacteria</taxon>
        <taxon>Pseudomonadati</taxon>
        <taxon>Bacteroidota</taxon>
        <taxon>Saprospiria</taxon>
        <taxon>Saprospirales</taxon>
        <taxon>Lewinellaceae</taxon>
        <taxon>Neolewinella</taxon>
    </lineage>
</organism>
<dbReference type="Pfam" id="PF07609">
    <property type="entry name" value="DUF1572"/>
    <property type="match status" value="1"/>
</dbReference>
<evidence type="ECO:0000313" key="1">
    <source>
        <dbReference type="EMBL" id="PHK97997.1"/>
    </source>
</evidence>
<dbReference type="SUPFAM" id="SSF109854">
    <property type="entry name" value="DinB/YfiT-like putative metalloenzymes"/>
    <property type="match status" value="1"/>
</dbReference>
<accession>A0A2G0CDK0</accession>
<name>A0A2G0CDK0_9BACT</name>
<dbReference type="Proteomes" id="UP000226437">
    <property type="component" value="Unassembled WGS sequence"/>
</dbReference>
<evidence type="ECO:0000313" key="2">
    <source>
        <dbReference type="Proteomes" id="UP000226437"/>
    </source>
</evidence>
<reference evidence="1 2" key="1">
    <citation type="submission" date="2017-10" db="EMBL/GenBank/DDBJ databases">
        <title>The draft genome sequence of Lewinella marina KCTC 32374.</title>
        <authorList>
            <person name="Wang K."/>
        </authorList>
    </citation>
    <scope>NUCLEOTIDE SEQUENCE [LARGE SCALE GENOMIC DNA]</scope>
    <source>
        <strain evidence="1 2">MKG-38</strain>
    </source>
</reference>
<dbReference type="AlphaFoldDB" id="A0A2G0CDK0"/>
<dbReference type="InterPro" id="IPR034660">
    <property type="entry name" value="DinB/YfiT-like"/>
</dbReference>
<dbReference type="EMBL" id="PDLO01000005">
    <property type="protein sequence ID" value="PHK97997.1"/>
    <property type="molecule type" value="Genomic_DNA"/>
</dbReference>